<dbReference type="SUPFAM" id="SSF47831">
    <property type="entry name" value="Enzyme I of the PEP:sugar phosphotransferase system HPr-binding (sub)domain"/>
    <property type="match status" value="1"/>
</dbReference>
<dbReference type="PRINTS" id="PR01736">
    <property type="entry name" value="PHPHTRNFRASE"/>
</dbReference>
<comment type="catalytic activity">
    <reaction evidence="1 17">
        <text>L-histidyl-[protein] + phosphoenolpyruvate = N(pros)-phospho-L-histidyl-[protein] + pyruvate</text>
        <dbReference type="Rhea" id="RHEA:23880"/>
        <dbReference type="Rhea" id="RHEA-COMP:9745"/>
        <dbReference type="Rhea" id="RHEA-COMP:9746"/>
        <dbReference type="ChEBI" id="CHEBI:15361"/>
        <dbReference type="ChEBI" id="CHEBI:29979"/>
        <dbReference type="ChEBI" id="CHEBI:58702"/>
        <dbReference type="ChEBI" id="CHEBI:64837"/>
        <dbReference type="EC" id="2.7.3.9"/>
    </reaction>
</comment>
<evidence type="ECO:0000256" key="16">
    <source>
        <dbReference type="ARBA" id="ARBA00033235"/>
    </source>
</evidence>
<evidence type="ECO:0000259" key="22">
    <source>
        <dbReference type="Pfam" id="PF02896"/>
    </source>
</evidence>
<accession>A0A1G9W5F4</accession>
<dbReference type="Gene3D" id="1.10.274.10">
    <property type="entry name" value="PtsI, HPr-binding domain"/>
    <property type="match status" value="1"/>
</dbReference>
<comment type="function">
    <text evidence="3 17">General (non sugar-specific) component of the phosphoenolpyruvate-dependent sugar phosphotransferase system (sugar PTS). This major carbohydrate active-transport system catalyzes the phosphorylation of incoming sugar substrates concomitantly with their translocation across the cell membrane. Enzyme I transfers the phosphoryl group from phosphoenolpyruvate (PEP) to the phosphoryl carrier protein (HPr).</text>
</comment>
<evidence type="ECO:0000256" key="7">
    <source>
        <dbReference type="ARBA" id="ARBA00016544"/>
    </source>
</evidence>
<gene>
    <name evidence="24" type="ORF">SAMN04488502_107127</name>
</gene>
<dbReference type="GO" id="GO:0005737">
    <property type="term" value="C:cytoplasm"/>
    <property type="evidence" value="ECO:0007669"/>
    <property type="project" value="UniProtKB-SubCell"/>
</dbReference>
<keyword evidence="10 17" id="KW-0762">Sugar transport</keyword>
<protein>
    <recommendedName>
        <fullName evidence="7 17">Phosphoenolpyruvate-protein phosphotransferase</fullName>
        <ecNumber evidence="6 17">2.7.3.9</ecNumber>
    </recommendedName>
    <alternativeName>
        <fullName evidence="16 17">Phosphotransferase system, enzyme I</fullName>
    </alternativeName>
</protein>
<keyword evidence="25" id="KW-1185">Reference proteome</keyword>
<feature type="binding site" evidence="19">
    <location>
        <position position="342"/>
    </location>
    <ligand>
        <name>phosphoenolpyruvate</name>
        <dbReference type="ChEBI" id="CHEBI:58702"/>
    </ligand>
</feature>
<dbReference type="PANTHER" id="PTHR46244:SF3">
    <property type="entry name" value="PHOSPHOENOLPYRUVATE-PROTEIN PHOSPHOTRANSFERASE"/>
    <property type="match status" value="1"/>
</dbReference>
<comment type="subcellular location">
    <subcellularLocation>
        <location evidence="4 17">Cytoplasm</location>
    </subcellularLocation>
</comment>
<evidence type="ECO:0000256" key="4">
    <source>
        <dbReference type="ARBA" id="ARBA00004496"/>
    </source>
</evidence>
<dbReference type="PROSITE" id="PS00742">
    <property type="entry name" value="PEP_ENZYMES_2"/>
    <property type="match status" value="1"/>
</dbReference>
<feature type="binding site" evidence="20">
    <location>
        <position position="465"/>
    </location>
    <ligand>
        <name>Mg(2+)</name>
        <dbReference type="ChEBI" id="CHEBI:18420"/>
    </ligand>
</feature>
<name>A0A1G9W5F4_9FIRM</name>
<dbReference type="STRING" id="146817.SAMN04488502_107127"/>
<dbReference type="InterPro" id="IPR023151">
    <property type="entry name" value="PEP_util_CS"/>
</dbReference>
<dbReference type="InterPro" id="IPR024692">
    <property type="entry name" value="PTS_EI"/>
</dbReference>
<evidence type="ECO:0000256" key="3">
    <source>
        <dbReference type="ARBA" id="ARBA00002728"/>
    </source>
</evidence>
<sequence length="585" mass="63435">MMAGGKNSPEIRLSGIGVSEGIRIGKALLYGRQAALPLNDIAASEVEQEVAKLTAARERCLQEVSQLYQQARQLVGDQQAGVIQAQESFLNDPGFCPAMEKLIRTKLFSAAKAADQVINGTAAIFENMPNEYMRERAADIKDIGCRLLAVLAGGKATCLSELREKVILIAADLAPSDTLQLNKQYIQAFVTQKGGKTSHTAIFSKTIGIPAVIGVGDAIAAIADGDTVIVDGTAGLCIVQPSPDTLRSYQAAISRENEGNSVLQNFAGQPAVTVDGYRVEIGANIGTKADAQYALEQGAEGVGLLRTELIYMAADRWPDEEEQLAIYRDIIQAMDNKPVIIRTLDIGGDKALPYLQIPPEANPFLGYRAIRLCLDRQALFGVQLRAILRASAFGAVQIMFPMISCLDEWRQARSLVEEMKDQLRAEGQSFAEDIQVGMMIEVPSAAILARQFAQEVDFFSIGTNDLVQYTLAVDRMNEKVDYLYDHFHPAILALIGQVVQAAHAEGKSVGMCGGMAGDPQAAPLLLALGLDELSMSATAIRKVKFAISRLELESCRNLLADVLQLSTAGEIRMKVEQYLTRKDIR</sequence>
<dbReference type="InterPro" id="IPR008279">
    <property type="entry name" value="PEP-util_enz_mobile_dom"/>
</dbReference>
<feature type="domain" description="PEP-utilising enzyme mobile" evidence="21">
    <location>
        <begin position="163"/>
        <end position="235"/>
    </location>
</feature>
<evidence type="ECO:0000256" key="14">
    <source>
        <dbReference type="ARBA" id="ARBA00022777"/>
    </source>
</evidence>
<organism evidence="24 25">
    <name type="scientific">Dendrosporobacter quercicolus</name>
    <dbReference type="NCBI Taxonomy" id="146817"/>
    <lineage>
        <taxon>Bacteria</taxon>
        <taxon>Bacillati</taxon>
        <taxon>Bacillota</taxon>
        <taxon>Negativicutes</taxon>
        <taxon>Selenomonadales</taxon>
        <taxon>Sporomusaceae</taxon>
        <taxon>Dendrosporobacter</taxon>
    </lineage>
</organism>
<keyword evidence="8 17" id="KW-0813">Transport</keyword>
<evidence type="ECO:0000259" key="23">
    <source>
        <dbReference type="Pfam" id="PF05524"/>
    </source>
</evidence>
<keyword evidence="12 17" id="KW-0598">Phosphotransferase system</keyword>
<evidence type="ECO:0000256" key="2">
    <source>
        <dbReference type="ARBA" id="ARBA00001946"/>
    </source>
</evidence>
<feature type="domain" description="PEP-utilising enzyme C-terminal" evidence="22">
    <location>
        <begin position="264"/>
        <end position="551"/>
    </location>
</feature>
<evidence type="ECO:0000259" key="21">
    <source>
        <dbReference type="Pfam" id="PF00391"/>
    </source>
</evidence>
<evidence type="ECO:0000256" key="5">
    <source>
        <dbReference type="ARBA" id="ARBA00007837"/>
    </source>
</evidence>
<feature type="active site" description="Proton donor" evidence="18">
    <location>
        <position position="512"/>
    </location>
</feature>
<dbReference type="AlphaFoldDB" id="A0A1G9W5F4"/>
<feature type="binding site" evidence="19">
    <location>
        <position position="475"/>
    </location>
    <ligand>
        <name>phosphoenolpyruvate</name>
        <dbReference type="ChEBI" id="CHEBI:58702"/>
    </ligand>
</feature>
<evidence type="ECO:0000313" key="24">
    <source>
        <dbReference type="EMBL" id="SDM79748.1"/>
    </source>
</evidence>
<dbReference type="InterPro" id="IPR000121">
    <property type="entry name" value="PEP_util_C"/>
</dbReference>
<keyword evidence="14 17" id="KW-0418">Kinase</keyword>
<dbReference type="Pfam" id="PF05524">
    <property type="entry name" value="PEP-utilisers_N"/>
    <property type="match status" value="1"/>
</dbReference>
<evidence type="ECO:0000256" key="1">
    <source>
        <dbReference type="ARBA" id="ARBA00000683"/>
    </source>
</evidence>
<comment type="similarity">
    <text evidence="5 17">Belongs to the PEP-utilizing enzyme family.</text>
</comment>
<dbReference type="Gene3D" id="3.20.20.60">
    <property type="entry name" value="Phosphoenolpyruvate-binding domains"/>
    <property type="match status" value="1"/>
</dbReference>
<keyword evidence="15 17" id="KW-0460">Magnesium</keyword>
<evidence type="ECO:0000256" key="10">
    <source>
        <dbReference type="ARBA" id="ARBA00022597"/>
    </source>
</evidence>
<dbReference type="InterPro" id="IPR036618">
    <property type="entry name" value="PtsI_HPr-bd_sf"/>
</dbReference>
<evidence type="ECO:0000256" key="6">
    <source>
        <dbReference type="ARBA" id="ARBA00012232"/>
    </source>
</evidence>
<keyword evidence="9 17" id="KW-0963">Cytoplasm</keyword>
<reference evidence="24 25" key="1">
    <citation type="submission" date="2016-10" db="EMBL/GenBank/DDBJ databases">
        <authorList>
            <person name="de Groot N.N."/>
        </authorList>
    </citation>
    <scope>NUCLEOTIDE SEQUENCE [LARGE SCALE GENOMIC DNA]</scope>
    <source>
        <strain evidence="24 25">DSM 1736</strain>
    </source>
</reference>
<evidence type="ECO:0000256" key="17">
    <source>
        <dbReference type="PIRNR" id="PIRNR000732"/>
    </source>
</evidence>
<evidence type="ECO:0000313" key="25">
    <source>
        <dbReference type="Proteomes" id="UP000214880"/>
    </source>
</evidence>
<dbReference type="EMBL" id="FNHB01000007">
    <property type="protein sequence ID" value="SDM79748.1"/>
    <property type="molecule type" value="Genomic_DNA"/>
</dbReference>
<dbReference type="InterPro" id="IPR008731">
    <property type="entry name" value="PTS_EIN"/>
</dbReference>
<evidence type="ECO:0000256" key="8">
    <source>
        <dbReference type="ARBA" id="ARBA00022448"/>
    </source>
</evidence>
<dbReference type="GO" id="GO:0016301">
    <property type="term" value="F:kinase activity"/>
    <property type="evidence" value="ECO:0007669"/>
    <property type="project" value="UniProtKB-KW"/>
</dbReference>
<dbReference type="Pfam" id="PF00391">
    <property type="entry name" value="PEP-utilizers"/>
    <property type="match status" value="1"/>
</dbReference>
<dbReference type="Pfam" id="PF02896">
    <property type="entry name" value="PEP-utilizers_C"/>
    <property type="match status" value="1"/>
</dbReference>
<dbReference type="PIRSF" id="PIRSF000732">
    <property type="entry name" value="PTS_enzyme_I"/>
    <property type="match status" value="1"/>
</dbReference>
<feature type="domain" description="Phosphotransferase system enzyme I N-terminal" evidence="23">
    <location>
        <begin position="14"/>
        <end position="136"/>
    </location>
</feature>
<dbReference type="Proteomes" id="UP000214880">
    <property type="component" value="Unassembled WGS sequence"/>
</dbReference>
<feature type="binding site" evidence="19">
    <location>
        <position position="306"/>
    </location>
    <ligand>
        <name>phosphoenolpyruvate</name>
        <dbReference type="ChEBI" id="CHEBI:58702"/>
    </ligand>
</feature>
<proteinExistence type="inferred from homology"/>
<evidence type="ECO:0000256" key="13">
    <source>
        <dbReference type="ARBA" id="ARBA00022723"/>
    </source>
</evidence>
<evidence type="ECO:0000256" key="11">
    <source>
        <dbReference type="ARBA" id="ARBA00022679"/>
    </source>
</evidence>
<evidence type="ECO:0000256" key="19">
    <source>
        <dbReference type="PIRSR" id="PIRSR000732-2"/>
    </source>
</evidence>
<dbReference type="InterPro" id="IPR036637">
    <property type="entry name" value="Phosphohistidine_dom_sf"/>
</dbReference>
<dbReference type="RefSeq" id="WP_217636909.1">
    <property type="nucleotide sequence ID" value="NZ_FNHB01000007.1"/>
</dbReference>
<keyword evidence="11 17" id="KW-0808">Transferase</keyword>
<dbReference type="InterPro" id="IPR040442">
    <property type="entry name" value="Pyrv_kinase-like_dom_sf"/>
</dbReference>
<evidence type="ECO:0000256" key="18">
    <source>
        <dbReference type="PIRSR" id="PIRSR000732-1"/>
    </source>
</evidence>
<evidence type="ECO:0000256" key="12">
    <source>
        <dbReference type="ARBA" id="ARBA00022683"/>
    </source>
</evidence>
<feature type="binding site" evidence="20">
    <location>
        <position position="441"/>
    </location>
    <ligand>
        <name>Mg(2+)</name>
        <dbReference type="ChEBI" id="CHEBI:18420"/>
    </ligand>
</feature>
<dbReference type="InterPro" id="IPR050499">
    <property type="entry name" value="PEP-utilizing_PTS_enzyme"/>
</dbReference>
<feature type="binding site" evidence="19">
    <location>
        <begin position="464"/>
        <end position="465"/>
    </location>
    <ligand>
        <name>phosphoenolpyruvate</name>
        <dbReference type="ChEBI" id="CHEBI:58702"/>
    </ligand>
</feature>
<dbReference type="InterPro" id="IPR015813">
    <property type="entry name" value="Pyrv/PenolPyrv_kinase-like_dom"/>
</dbReference>
<dbReference type="NCBIfam" id="TIGR01417">
    <property type="entry name" value="PTS_I_fam"/>
    <property type="match status" value="1"/>
</dbReference>
<dbReference type="SUPFAM" id="SSF51621">
    <property type="entry name" value="Phosphoenolpyruvate/pyruvate domain"/>
    <property type="match status" value="1"/>
</dbReference>
<dbReference type="GO" id="GO:0008965">
    <property type="term" value="F:phosphoenolpyruvate-protein phosphotransferase activity"/>
    <property type="evidence" value="ECO:0007669"/>
    <property type="project" value="UniProtKB-EC"/>
</dbReference>
<evidence type="ECO:0000256" key="9">
    <source>
        <dbReference type="ARBA" id="ARBA00022490"/>
    </source>
</evidence>
<evidence type="ECO:0000256" key="20">
    <source>
        <dbReference type="PIRSR" id="PIRSR000732-3"/>
    </source>
</evidence>
<comment type="cofactor">
    <cofactor evidence="2 17 20">
        <name>Mg(2+)</name>
        <dbReference type="ChEBI" id="CHEBI:18420"/>
    </cofactor>
</comment>
<evidence type="ECO:0000256" key="15">
    <source>
        <dbReference type="ARBA" id="ARBA00022842"/>
    </source>
</evidence>
<dbReference type="Gene3D" id="3.50.30.10">
    <property type="entry name" value="Phosphohistidine domain"/>
    <property type="match status" value="1"/>
</dbReference>
<dbReference type="GO" id="GO:0009401">
    <property type="term" value="P:phosphoenolpyruvate-dependent sugar phosphotransferase system"/>
    <property type="evidence" value="ECO:0007669"/>
    <property type="project" value="UniProtKB-KW"/>
</dbReference>
<dbReference type="GO" id="GO:0046872">
    <property type="term" value="F:metal ion binding"/>
    <property type="evidence" value="ECO:0007669"/>
    <property type="project" value="UniProtKB-KW"/>
</dbReference>
<feature type="active site" description="Tele-phosphohistidine intermediate" evidence="18">
    <location>
        <position position="199"/>
    </location>
</feature>
<keyword evidence="13 17" id="KW-0479">Metal-binding</keyword>
<dbReference type="PANTHER" id="PTHR46244">
    <property type="entry name" value="PHOSPHOENOLPYRUVATE-PROTEIN PHOSPHOTRANSFERASE"/>
    <property type="match status" value="1"/>
</dbReference>
<dbReference type="SUPFAM" id="SSF52009">
    <property type="entry name" value="Phosphohistidine domain"/>
    <property type="match status" value="1"/>
</dbReference>
<dbReference type="EC" id="2.7.3.9" evidence="6 17"/>
<dbReference type="InterPro" id="IPR006318">
    <property type="entry name" value="PTS_EI-like"/>
</dbReference>